<keyword evidence="4" id="KW-1185">Reference proteome</keyword>
<accession>A0A8H5FQ00</accession>
<dbReference type="InterPro" id="IPR058525">
    <property type="entry name" value="DUF8212"/>
</dbReference>
<evidence type="ECO:0000313" key="4">
    <source>
        <dbReference type="Proteomes" id="UP000559256"/>
    </source>
</evidence>
<feature type="domain" description="DUF8212" evidence="2">
    <location>
        <begin position="224"/>
        <end position="246"/>
    </location>
</feature>
<gene>
    <name evidence="3" type="ORF">D9758_011543</name>
</gene>
<dbReference type="InterPro" id="IPR010730">
    <property type="entry name" value="HET"/>
</dbReference>
<evidence type="ECO:0000259" key="2">
    <source>
        <dbReference type="Pfam" id="PF26640"/>
    </source>
</evidence>
<dbReference type="AlphaFoldDB" id="A0A8H5FQ00"/>
<sequence>MRLLHTRTLQFREFQTDTPPYAILSHTWEDEEVTYHDILHLSIAKRKSGFRKVIKACLHARKYKFDWIWIDSCCINKESSAELSEAINSMYQYYADAQVCYAYLCDVSSTEDPDPRDTGSSFKRCRWFRRGWTLQELLAPSYVVFLDRDWMEVGTKWSLRDAISAITSIPSGVLENGDIEKYSIAQRMSWAALRETTRPEDQAYCLMGIFGVSMPPIYGEGGPKAFMRLQQEIIKEFDDRSIFAWVAPPGETEPRGLLARFAFRV</sequence>
<evidence type="ECO:0000259" key="1">
    <source>
        <dbReference type="Pfam" id="PF06985"/>
    </source>
</evidence>
<protein>
    <recommendedName>
        <fullName evidence="5">HET-domain-containing protein</fullName>
    </recommendedName>
</protein>
<evidence type="ECO:0000313" key="3">
    <source>
        <dbReference type="EMBL" id="KAF5344876.1"/>
    </source>
</evidence>
<reference evidence="3 4" key="1">
    <citation type="journal article" date="2020" name="ISME J.">
        <title>Uncovering the hidden diversity of litter-decomposition mechanisms in mushroom-forming fungi.</title>
        <authorList>
            <person name="Floudas D."/>
            <person name="Bentzer J."/>
            <person name="Ahren D."/>
            <person name="Johansson T."/>
            <person name="Persson P."/>
            <person name="Tunlid A."/>
        </authorList>
    </citation>
    <scope>NUCLEOTIDE SEQUENCE [LARGE SCALE GENOMIC DNA]</scope>
    <source>
        <strain evidence="3 4">CBS 291.85</strain>
    </source>
</reference>
<dbReference type="Proteomes" id="UP000559256">
    <property type="component" value="Unassembled WGS sequence"/>
</dbReference>
<proteinExistence type="predicted"/>
<organism evidence="3 4">
    <name type="scientific">Tetrapyrgos nigripes</name>
    <dbReference type="NCBI Taxonomy" id="182062"/>
    <lineage>
        <taxon>Eukaryota</taxon>
        <taxon>Fungi</taxon>
        <taxon>Dikarya</taxon>
        <taxon>Basidiomycota</taxon>
        <taxon>Agaricomycotina</taxon>
        <taxon>Agaricomycetes</taxon>
        <taxon>Agaricomycetidae</taxon>
        <taxon>Agaricales</taxon>
        <taxon>Marasmiineae</taxon>
        <taxon>Marasmiaceae</taxon>
        <taxon>Tetrapyrgos</taxon>
    </lineage>
</organism>
<feature type="domain" description="Heterokaryon incompatibility" evidence="1">
    <location>
        <begin position="21"/>
        <end position="111"/>
    </location>
</feature>
<dbReference type="EMBL" id="JAACJM010000117">
    <property type="protein sequence ID" value="KAF5344876.1"/>
    <property type="molecule type" value="Genomic_DNA"/>
</dbReference>
<dbReference type="Pfam" id="PF06985">
    <property type="entry name" value="HET"/>
    <property type="match status" value="1"/>
</dbReference>
<comment type="caution">
    <text evidence="3">The sequence shown here is derived from an EMBL/GenBank/DDBJ whole genome shotgun (WGS) entry which is preliminary data.</text>
</comment>
<evidence type="ECO:0008006" key="5">
    <source>
        <dbReference type="Google" id="ProtNLM"/>
    </source>
</evidence>
<dbReference type="PANTHER" id="PTHR10622:SF10">
    <property type="entry name" value="HET DOMAIN-CONTAINING PROTEIN"/>
    <property type="match status" value="1"/>
</dbReference>
<dbReference type="OrthoDB" id="5122891at2759"/>
<name>A0A8H5FQ00_9AGAR</name>
<dbReference type="PANTHER" id="PTHR10622">
    <property type="entry name" value="HET DOMAIN-CONTAINING PROTEIN"/>
    <property type="match status" value="1"/>
</dbReference>
<dbReference type="Pfam" id="PF26640">
    <property type="entry name" value="DUF8212"/>
    <property type="match status" value="1"/>
</dbReference>